<name>A0A382WU83_9ZZZZ</name>
<evidence type="ECO:0000313" key="4">
    <source>
        <dbReference type="EMBL" id="SVD62362.1"/>
    </source>
</evidence>
<dbReference type="Pfam" id="PF01370">
    <property type="entry name" value="Epimerase"/>
    <property type="match status" value="1"/>
</dbReference>
<dbReference type="SUPFAM" id="SSF51735">
    <property type="entry name" value="NAD(P)-binding Rossmann-fold domains"/>
    <property type="match status" value="1"/>
</dbReference>
<dbReference type="EMBL" id="UINC01162552">
    <property type="protein sequence ID" value="SVD62362.1"/>
    <property type="molecule type" value="Genomic_DNA"/>
</dbReference>
<evidence type="ECO:0000256" key="1">
    <source>
        <dbReference type="ARBA" id="ARBA00007637"/>
    </source>
</evidence>
<accession>A0A382WU83</accession>
<reference evidence="4" key="1">
    <citation type="submission" date="2018-05" db="EMBL/GenBank/DDBJ databases">
        <authorList>
            <person name="Lanie J.A."/>
            <person name="Ng W.-L."/>
            <person name="Kazmierczak K.M."/>
            <person name="Andrzejewski T.M."/>
            <person name="Davidsen T.M."/>
            <person name="Wayne K.J."/>
            <person name="Tettelin H."/>
            <person name="Glass J.I."/>
            <person name="Rusch D."/>
            <person name="Podicherti R."/>
            <person name="Tsui H.-C.T."/>
            <person name="Winkler M.E."/>
        </authorList>
    </citation>
    <scope>NUCLEOTIDE SEQUENCE</scope>
</reference>
<evidence type="ECO:0000259" key="3">
    <source>
        <dbReference type="Pfam" id="PF01370"/>
    </source>
</evidence>
<dbReference type="AlphaFoldDB" id="A0A382WU83"/>
<dbReference type="InterPro" id="IPR001509">
    <property type="entry name" value="Epimerase_deHydtase"/>
</dbReference>
<feature type="non-terminal residue" evidence="4">
    <location>
        <position position="1"/>
    </location>
</feature>
<sequence length="274" mass="29527">TGATGFIGQRTCKALVDAGHRVWALSQNGADPAGHPGGLVEHSAHLLGDPLPEGLSDWGPETVVHLAWSGIPDYGPASSLANLQNQVAFFDQIAEIPTVRRLLVAGTCFEYGERVGVCREDTVPAVTTYIGWAKQSLREYALLVTADRPIEVSWFRIFYAYGQGQRSGGLLPSMLREAAQGNRLTLRNPDAAKDFVYVDDVARAFQLAVEQANATGTFNIGSGRLTRLSEIQQCVLDLTSGSREKQKFGSPREGETNSSNGAYAAVERISECLG</sequence>
<protein>
    <recommendedName>
        <fullName evidence="3">NAD-dependent epimerase/dehydratase domain-containing protein</fullName>
    </recommendedName>
</protein>
<comment type="similarity">
    <text evidence="1">Belongs to the NAD(P)-dependent epimerase/dehydratase family.</text>
</comment>
<organism evidence="4">
    <name type="scientific">marine metagenome</name>
    <dbReference type="NCBI Taxonomy" id="408172"/>
    <lineage>
        <taxon>unclassified sequences</taxon>
        <taxon>metagenomes</taxon>
        <taxon>ecological metagenomes</taxon>
    </lineage>
</organism>
<feature type="non-terminal residue" evidence="4">
    <location>
        <position position="274"/>
    </location>
</feature>
<feature type="region of interest" description="Disordered" evidence="2">
    <location>
        <begin position="242"/>
        <end position="261"/>
    </location>
</feature>
<dbReference type="Gene3D" id="3.40.50.720">
    <property type="entry name" value="NAD(P)-binding Rossmann-like Domain"/>
    <property type="match status" value="1"/>
</dbReference>
<dbReference type="InterPro" id="IPR036291">
    <property type="entry name" value="NAD(P)-bd_dom_sf"/>
</dbReference>
<feature type="domain" description="NAD-dependent epimerase/dehydratase" evidence="3">
    <location>
        <begin position="1"/>
        <end position="221"/>
    </location>
</feature>
<evidence type="ECO:0000256" key="2">
    <source>
        <dbReference type="SAM" id="MobiDB-lite"/>
    </source>
</evidence>
<dbReference type="Gene3D" id="3.90.25.10">
    <property type="entry name" value="UDP-galactose 4-epimerase, domain 1"/>
    <property type="match status" value="1"/>
</dbReference>
<proteinExistence type="inferred from homology"/>
<dbReference type="PANTHER" id="PTHR43000">
    <property type="entry name" value="DTDP-D-GLUCOSE 4,6-DEHYDRATASE-RELATED"/>
    <property type="match status" value="1"/>
</dbReference>
<gene>
    <name evidence="4" type="ORF">METZ01_LOCUS415216</name>
</gene>
<feature type="compositionally biased region" description="Basic and acidic residues" evidence="2">
    <location>
        <begin position="242"/>
        <end position="255"/>
    </location>
</feature>